<dbReference type="PANTHER" id="PTHR24305">
    <property type="entry name" value="CYTOCHROME P450"/>
    <property type="match status" value="1"/>
</dbReference>
<reference evidence="4" key="1">
    <citation type="journal article" date="2020" name="Stud. Mycol.">
        <title>101 Dothideomycetes genomes: a test case for predicting lifestyles and emergence of pathogens.</title>
        <authorList>
            <person name="Haridas S."/>
            <person name="Albert R."/>
            <person name="Binder M."/>
            <person name="Bloem J."/>
            <person name="Labutti K."/>
            <person name="Salamov A."/>
            <person name="Andreopoulos B."/>
            <person name="Baker S."/>
            <person name="Barry K."/>
            <person name="Bills G."/>
            <person name="Bluhm B."/>
            <person name="Cannon C."/>
            <person name="Castanera R."/>
            <person name="Culley D."/>
            <person name="Daum C."/>
            <person name="Ezra D."/>
            <person name="Gonzalez J."/>
            <person name="Henrissat B."/>
            <person name="Kuo A."/>
            <person name="Liang C."/>
            <person name="Lipzen A."/>
            <person name="Lutzoni F."/>
            <person name="Magnuson J."/>
            <person name="Mondo S."/>
            <person name="Nolan M."/>
            <person name="Ohm R."/>
            <person name="Pangilinan J."/>
            <person name="Park H.-J."/>
            <person name="Ramirez L."/>
            <person name="Alfaro M."/>
            <person name="Sun H."/>
            <person name="Tritt A."/>
            <person name="Yoshinaga Y."/>
            <person name="Zwiers L.-H."/>
            <person name="Turgeon B."/>
            <person name="Goodwin S."/>
            <person name="Spatafora J."/>
            <person name="Crous P."/>
            <person name="Grigoriev I."/>
        </authorList>
    </citation>
    <scope>NUCLEOTIDE SEQUENCE</scope>
    <source>
        <strain evidence="4">CBS 675.92</strain>
    </source>
</reference>
<dbReference type="Pfam" id="PF00067">
    <property type="entry name" value="p450"/>
    <property type="match status" value="1"/>
</dbReference>
<sequence length="515" mass="58808">MERVRQIGWGVVAVSSTYIVFWILRAIYRLFFHPLARYPGSKVAAVSKPWYEWYWNFHQKGMLLFEIERLHERLGPVIRIAPNELHINDPEVFREMTRVGSTFTKDPSFYNYITFRGTSVGETDPARSRIRRQVLAPAFSPARVQELAPTIKAKVDWLLARFEDSAGRSEAVDVSMAVKAFTMDVVSEIVLGNELGCMKNPNYKNQFMEHLHSTFDMGWTATAFPNLTAFSLSLPEWLSERLFTVPIMDFKKNCVSLVDDYLRERDLPRVGVTPGSSKKVDFNKSVVIDTLVDPTSAKDHSILNASQLAEEVVMLLSAGNDTTSDAIIVGIYQIVRNGSVHKQLIHELTTAIRGLDEEITYNKVKKLPYLSAVIKETLRYSNPLPGKAPRVVPQGGMMLYGHKVPAKTVVNTSSYLLNRHPSVWGSDSFEFRPERWLGSNAAHLDKYMTSFYRGTRQCLGKDLAICEMYTLLANLFRRFELEIYNTTDDDMKWVDLLLTFFTGRNFHAKMKKRTA</sequence>
<keyword evidence="5" id="KW-1185">Reference proteome</keyword>
<dbReference type="OrthoDB" id="3945418at2759"/>
<dbReference type="SUPFAM" id="SSF48264">
    <property type="entry name" value="Cytochrome P450"/>
    <property type="match status" value="1"/>
</dbReference>
<dbReference type="Gene3D" id="1.10.630.10">
    <property type="entry name" value="Cytochrome P450"/>
    <property type="match status" value="1"/>
</dbReference>
<protein>
    <submittedName>
        <fullName evidence="4">Cytochrome P450</fullName>
    </submittedName>
</protein>
<keyword evidence="3" id="KW-0812">Transmembrane</keyword>
<dbReference type="Proteomes" id="UP000800035">
    <property type="component" value="Unassembled WGS sequence"/>
</dbReference>
<keyword evidence="2" id="KW-0408">Iron</keyword>
<dbReference type="PRINTS" id="PR00385">
    <property type="entry name" value="P450"/>
</dbReference>
<evidence type="ECO:0000313" key="4">
    <source>
        <dbReference type="EMBL" id="KAF1956651.1"/>
    </source>
</evidence>
<evidence type="ECO:0000256" key="2">
    <source>
        <dbReference type="PIRSR" id="PIRSR602401-1"/>
    </source>
</evidence>
<feature type="binding site" description="axial binding residue" evidence="2">
    <location>
        <position position="458"/>
    </location>
    <ligand>
        <name>heme</name>
        <dbReference type="ChEBI" id="CHEBI:30413"/>
    </ligand>
    <ligandPart>
        <name>Fe</name>
        <dbReference type="ChEBI" id="CHEBI:18248"/>
    </ligandPart>
</feature>
<dbReference type="InterPro" id="IPR036396">
    <property type="entry name" value="Cyt_P450_sf"/>
</dbReference>
<evidence type="ECO:0000256" key="1">
    <source>
        <dbReference type="ARBA" id="ARBA00010617"/>
    </source>
</evidence>
<dbReference type="AlphaFoldDB" id="A0A6A5TVG7"/>
<accession>A0A6A5TVG7</accession>
<feature type="transmembrane region" description="Helical" evidence="3">
    <location>
        <begin position="7"/>
        <end position="28"/>
    </location>
</feature>
<keyword evidence="3" id="KW-1133">Transmembrane helix</keyword>
<dbReference type="GO" id="GO:0004497">
    <property type="term" value="F:monooxygenase activity"/>
    <property type="evidence" value="ECO:0007669"/>
    <property type="project" value="InterPro"/>
</dbReference>
<dbReference type="InterPro" id="IPR002401">
    <property type="entry name" value="Cyt_P450_E_grp-I"/>
</dbReference>
<dbReference type="EMBL" id="ML976991">
    <property type="protein sequence ID" value="KAF1956651.1"/>
    <property type="molecule type" value="Genomic_DNA"/>
</dbReference>
<dbReference type="InterPro" id="IPR001128">
    <property type="entry name" value="Cyt_P450"/>
</dbReference>
<keyword evidence="2" id="KW-0349">Heme</keyword>
<organism evidence="4 5">
    <name type="scientific">Byssothecium circinans</name>
    <dbReference type="NCBI Taxonomy" id="147558"/>
    <lineage>
        <taxon>Eukaryota</taxon>
        <taxon>Fungi</taxon>
        <taxon>Dikarya</taxon>
        <taxon>Ascomycota</taxon>
        <taxon>Pezizomycotina</taxon>
        <taxon>Dothideomycetes</taxon>
        <taxon>Pleosporomycetidae</taxon>
        <taxon>Pleosporales</taxon>
        <taxon>Massarineae</taxon>
        <taxon>Massarinaceae</taxon>
        <taxon>Byssothecium</taxon>
    </lineage>
</organism>
<evidence type="ECO:0000313" key="5">
    <source>
        <dbReference type="Proteomes" id="UP000800035"/>
    </source>
</evidence>
<comment type="similarity">
    <text evidence="1">Belongs to the cytochrome P450 family.</text>
</comment>
<evidence type="ECO:0000256" key="3">
    <source>
        <dbReference type="SAM" id="Phobius"/>
    </source>
</evidence>
<gene>
    <name evidence="4" type="ORF">CC80DRAFT_492170</name>
</gene>
<name>A0A6A5TVG7_9PLEO</name>
<dbReference type="CDD" id="cd11062">
    <property type="entry name" value="CYP58-like"/>
    <property type="match status" value="1"/>
</dbReference>
<comment type="cofactor">
    <cofactor evidence="2">
        <name>heme</name>
        <dbReference type="ChEBI" id="CHEBI:30413"/>
    </cofactor>
</comment>
<dbReference type="GO" id="GO:0005506">
    <property type="term" value="F:iron ion binding"/>
    <property type="evidence" value="ECO:0007669"/>
    <property type="project" value="InterPro"/>
</dbReference>
<keyword evidence="2" id="KW-0479">Metal-binding</keyword>
<dbReference type="PRINTS" id="PR00463">
    <property type="entry name" value="EP450I"/>
</dbReference>
<dbReference type="InterPro" id="IPR050121">
    <property type="entry name" value="Cytochrome_P450_monoxygenase"/>
</dbReference>
<dbReference type="GO" id="GO:0016705">
    <property type="term" value="F:oxidoreductase activity, acting on paired donors, with incorporation or reduction of molecular oxygen"/>
    <property type="evidence" value="ECO:0007669"/>
    <property type="project" value="InterPro"/>
</dbReference>
<keyword evidence="3" id="KW-0472">Membrane</keyword>
<dbReference type="PANTHER" id="PTHR24305:SF166">
    <property type="entry name" value="CYTOCHROME P450 12A4, MITOCHONDRIAL-RELATED"/>
    <property type="match status" value="1"/>
</dbReference>
<proteinExistence type="inferred from homology"/>
<dbReference type="GO" id="GO:0020037">
    <property type="term" value="F:heme binding"/>
    <property type="evidence" value="ECO:0007669"/>
    <property type="project" value="InterPro"/>
</dbReference>